<dbReference type="InterPro" id="IPR001036">
    <property type="entry name" value="Acrflvin-R"/>
</dbReference>
<evidence type="ECO:0000313" key="2">
    <source>
        <dbReference type="Proteomes" id="UP000471082"/>
    </source>
</evidence>
<dbReference type="PANTHER" id="PTHR32063:SF13">
    <property type="entry name" value="MULTIDRUG EFFLUX PUMP SUBUNIT ACRB-RELATED"/>
    <property type="match status" value="1"/>
</dbReference>
<dbReference type="InterPro" id="IPR027463">
    <property type="entry name" value="AcrB_DN_DC_subdom"/>
</dbReference>
<comment type="caution">
    <text evidence="1">The sequence shown here is derived from an EMBL/GenBank/DDBJ whole genome shotgun (WGS) entry which is preliminary data.</text>
</comment>
<sequence length="92" mass="10057">DAPQLQLHVDRVQAQSMGLDVSDVYSSIQLMLAPVYINDYFSEGRIKRVNIRADDQFRTGPESLRSFFSPSATATGADGQPGMIPLSNVVKA</sequence>
<proteinExistence type="predicted"/>
<dbReference type="EMBL" id="JAAGYU010002184">
    <property type="protein sequence ID" value="NEL81050.1"/>
    <property type="molecule type" value="Genomic_DNA"/>
</dbReference>
<dbReference type="Pfam" id="PF00873">
    <property type="entry name" value="ACR_tran"/>
    <property type="match status" value="1"/>
</dbReference>
<feature type="non-terminal residue" evidence="1">
    <location>
        <position position="1"/>
    </location>
</feature>
<reference evidence="1 2" key="1">
    <citation type="submission" date="2019-11" db="EMBL/GenBank/DDBJ databases">
        <title>Genome-resolved metagenomics to study the prevalence of co-infection and intraspecific heterogeneity among plant pathogen metapopulations.</title>
        <authorList>
            <person name="Newberry E."/>
            <person name="Bhandari R."/>
            <person name="Kemble J."/>
            <person name="Sikora E."/>
            <person name="Potnis N."/>
        </authorList>
    </citation>
    <scope>NUCLEOTIDE SEQUENCE [LARGE SCALE GENOMIC DNA]</scope>
    <source>
        <strain evidence="1">Xp_Tom_Tuscaloosa_18b</strain>
    </source>
</reference>
<name>A0A7X5SCQ0_XANPE</name>
<dbReference type="GO" id="GO:0005886">
    <property type="term" value="C:plasma membrane"/>
    <property type="evidence" value="ECO:0007669"/>
    <property type="project" value="TreeGrafter"/>
</dbReference>
<feature type="non-terminal residue" evidence="1">
    <location>
        <position position="92"/>
    </location>
</feature>
<evidence type="ECO:0000313" key="1">
    <source>
        <dbReference type="EMBL" id="NEL81050.1"/>
    </source>
</evidence>
<gene>
    <name evidence="1" type="ORF">G3W61_32875</name>
</gene>
<dbReference type="GO" id="GO:0042910">
    <property type="term" value="F:xenobiotic transmembrane transporter activity"/>
    <property type="evidence" value="ECO:0007669"/>
    <property type="project" value="TreeGrafter"/>
</dbReference>
<dbReference type="PANTHER" id="PTHR32063">
    <property type="match status" value="1"/>
</dbReference>
<dbReference type="AlphaFoldDB" id="A0A7X5SCQ0"/>
<accession>A0A7X5SCQ0</accession>
<dbReference type="Proteomes" id="UP000471082">
    <property type="component" value="Unassembled WGS sequence"/>
</dbReference>
<organism evidence="1 2">
    <name type="scientific">Xanthomonas perforans</name>
    <dbReference type="NCBI Taxonomy" id="442694"/>
    <lineage>
        <taxon>Bacteria</taxon>
        <taxon>Pseudomonadati</taxon>
        <taxon>Pseudomonadota</taxon>
        <taxon>Gammaproteobacteria</taxon>
        <taxon>Lysobacterales</taxon>
        <taxon>Lysobacteraceae</taxon>
        <taxon>Xanthomonas</taxon>
    </lineage>
</organism>
<dbReference type="Gene3D" id="3.30.2090.10">
    <property type="entry name" value="Multidrug efflux transporter AcrB TolC docking domain, DN and DC subdomains"/>
    <property type="match status" value="1"/>
</dbReference>
<dbReference type="SUPFAM" id="SSF82714">
    <property type="entry name" value="Multidrug efflux transporter AcrB TolC docking domain, DN and DC subdomains"/>
    <property type="match status" value="1"/>
</dbReference>
<protein>
    <submittedName>
        <fullName evidence="1">Efflux RND transporter permease subunit</fullName>
    </submittedName>
</protein>